<reference evidence="9" key="2">
    <citation type="submission" date="2014-01" db="EMBL/GenBank/DDBJ databases">
        <title>Evolution of pathogenesis and genome organization in the Tremellales.</title>
        <authorList>
            <person name="Cuomo C."/>
            <person name="Litvintseva A."/>
            <person name="Heitman J."/>
            <person name="Chen Y."/>
            <person name="Sun S."/>
            <person name="Springer D."/>
            <person name="Dromer F."/>
            <person name="Young S."/>
            <person name="Zeng Q."/>
            <person name="Chapman S."/>
            <person name="Gujja S."/>
            <person name="Saif S."/>
            <person name="Birren B."/>
        </authorList>
    </citation>
    <scope>NUCLEOTIDE SEQUENCE</scope>
    <source>
        <strain evidence="9">CBS 10118</strain>
    </source>
</reference>
<dbReference type="InterPro" id="IPR036259">
    <property type="entry name" value="MFS_trans_sf"/>
</dbReference>
<evidence type="ECO:0000256" key="4">
    <source>
        <dbReference type="ARBA" id="ARBA00022989"/>
    </source>
</evidence>
<dbReference type="InterPro" id="IPR020846">
    <property type="entry name" value="MFS_dom"/>
</dbReference>
<feature type="transmembrane region" description="Helical" evidence="7">
    <location>
        <begin position="498"/>
        <end position="516"/>
    </location>
</feature>
<evidence type="ECO:0000256" key="1">
    <source>
        <dbReference type="ARBA" id="ARBA00004127"/>
    </source>
</evidence>
<evidence type="ECO:0000256" key="6">
    <source>
        <dbReference type="SAM" id="MobiDB-lite"/>
    </source>
</evidence>
<feature type="transmembrane region" description="Helical" evidence="7">
    <location>
        <begin position="102"/>
        <end position="124"/>
    </location>
</feature>
<evidence type="ECO:0000313" key="9">
    <source>
        <dbReference type="EMBL" id="OCF28974.1"/>
    </source>
</evidence>
<feature type="transmembrane region" description="Helical" evidence="7">
    <location>
        <begin position="362"/>
        <end position="381"/>
    </location>
</feature>
<keyword evidence="2" id="KW-0813">Transport</keyword>
<name>A0A1B9GD76_9TREE</name>
<dbReference type="SUPFAM" id="SSF103473">
    <property type="entry name" value="MFS general substrate transporter"/>
    <property type="match status" value="1"/>
</dbReference>
<feature type="transmembrane region" description="Helical" evidence="7">
    <location>
        <begin position="73"/>
        <end position="90"/>
    </location>
</feature>
<feature type="transmembrane region" description="Helical" evidence="7">
    <location>
        <begin position="297"/>
        <end position="317"/>
    </location>
</feature>
<evidence type="ECO:0000256" key="3">
    <source>
        <dbReference type="ARBA" id="ARBA00022692"/>
    </source>
</evidence>
<feature type="region of interest" description="Disordered" evidence="6">
    <location>
        <begin position="526"/>
        <end position="555"/>
    </location>
</feature>
<dbReference type="GO" id="GO:0015174">
    <property type="term" value="F:basic amino acid transmembrane transporter activity"/>
    <property type="evidence" value="ECO:0007669"/>
    <property type="project" value="TreeGrafter"/>
</dbReference>
<dbReference type="Gene3D" id="1.20.1250.20">
    <property type="entry name" value="MFS general substrate transporter like domains"/>
    <property type="match status" value="1"/>
</dbReference>
<dbReference type="PROSITE" id="PS50850">
    <property type="entry name" value="MFS"/>
    <property type="match status" value="1"/>
</dbReference>
<keyword evidence="5 7" id="KW-0472">Membrane</keyword>
<feature type="transmembrane region" description="Helical" evidence="7">
    <location>
        <begin position="224"/>
        <end position="245"/>
    </location>
</feature>
<sequence length="555" mass="59818">MTSPTADERRPLLSGNGKDDFQQDWRHLTVTRKRVIVATALLTGFLSALDLTVVATCIATISSELHSADQEAWIGTAYLWSSVTFTPLYGRLSDLIGRRAAYVQAVFIFTIGTLGCGVAPSFSFLIISRFIAGMGGGGIGTVSSVLMADIFTPAEQGFYQGLEFAVWGAGTGLGGPIGGALTQSFGWRAAFYAQVPIAAIALIAIPIAIPSSEKSHYDLKSLRLIDFGGAVTLLISIGSLLQLLSRAGGTEPISHDPFTFAMAILAPVFFVAFVYVELKVAKRPVLPLSLLKRRTPLCVGIIAGVIAVVNFNMTYHLPMVFEIVFQQPLAVAGAHLLPNSIAMSVSAPIMGYICKKTLHFKWLTVINCAGPVISMALFVTLRENSSWAAQWLSVVPMGIGFSGLLTLTLGESQVSIIFDEIATATGFVFVWRSLGQVFGVGLSSAVFQASLASQLERRFKSPEIIVKLRHVFHAIDDLPEEWQRETAREGFRVALRNTFIFGLAGASLVFLTSLFIPDDRLKGPEEGPIFAVPGTDTHPDLIEGEGRRDPTGSRE</sequence>
<gene>
    <name evidence="9" type="ORF">I302_00465</name>
</gene>
<dbReference type="InterPro" id="IPR011701">
    <property type="entry name" value="MFS"/>
</dbReference>
<protein>
    <submittedName>
        <fullName evidence="9">Integral membrane protein</fullName>
    </submittedName>
</protein>
<evidence type="ECO:0000256" key="7">
    <source>
        <dbReference type="SAM" id="Phobius"/>
    </source>
</evidence>
<dbReference type="AlphaFoldDB" id="A0A1B9GD76"/>
<feature type="transmembrane region" description="Helical" evidence="7">
    <location>
        <begin position="387"/>
        <end position="407"/>
    </location>
</feature>
<evidence type="ECO:0000259" key="8">
    <source>
        <dbReference type="PROSITE" id="PS50850"/>
    </source>
</evidence>
<keyword evidence="3 7" id="KW-0812">Transmembrane</keyword>
<proteinExistence type="predicted"/>
<dbReference type="OrthoDB" id="3437016at2759"/>
<evidence type="ECO:0000256" key="5">
    <source>
        <dbReference type="ARBA" id="ARBA00023136"/>
    </source>
</evidence>
<feature type="transmembrane region" description="Helical" evidence="7">
    <location>
        <begin position="329"/>
        <end position="350"/>
    </location>
</feature>
<dbReference type="PANTHER" id="PTHR23501">
    <property type="entry name" value="MAJOR FACILITATOR SUPERFAMILY"/>
    <property type="match status" value="1"/>
</dbReference>
<organism evidence="9">
    <name type="scientific">Kwoniella bestiolae CBS 10118</name>
    <dbReference type="NCBI Taxonomy" id="1296100"/>
    <lineage>
        <taxon>Eukaryota</taxon>
        <taxon>Fungi</taxon>
        <taxon>Dikarya</taxon>
        <taxon>Basidiomycota</taxon>
        <taxon>Agaricomycotina</taxon>
        <taxon>Tremellomycetes</taxon>
        <taxon>Tremellales</taxon>
        <taxon>Cryptococcaceae</taxon>
        <taxon>Kwoniella</taxon>
    </lineage>
</organism>
<dbReference type="EMBL" id="KI894018">
    <property type="protein sequence ID" value="OCF28974.1"/>
    <property type="molecule type" value="Genomic_DNA"/>
</dbReference>
<dbReference type="PANTHER" id="PTHR23501:SF191">
    <property type="entry name" value="VACUOLAR BASIC AMINO ACID TRANSPORTER 4"/>
    <property type="match status" value="1"/>
</dbReference>
<feature type="transmembrane region" description="Helical" evidence="7">
    <location>
        <begin position="257"/>
        <end position="276"/>
    </location>
</feature>
<feature type="transmembrane region" description="Helical" evidence="7">
    <location>
        <begin position="191"/>
        <end position="212"/>
    </location>
</feature>
<dbReference type="GO" id="GO:0012505">
    <property type="term" value="C:endomembrane system"/>
    <property type="evidence" value="ECO:0007669"/>
    <property type="project" value="UniProtKB-SubCell"/>
</dbReference>
<feature type="compositionally biased region" description="Basic and acidic residues" evidence="6">
    <location>
        <begin position="537"/>
        <end position="555"/>
    </location>
</feature>
<dbReference type="GO" id="GO:0000329">
    <property type="term" value="C:fungal-type vacuole membrane"/>
    <property type="evidence" value="ECO:0007669"/>
    <property type="project" value="TreeGrafter"/>
</dbReference>
<evidence type="ECO:0000256" key="2">
    <source>
        <dbReference type="ARBA" id="ARBA00022448"/>
    </source>
</evidence>
<dbReference type="VEuPathDB" id="FungiDB:I302_00465"/>
<dbReference type="STRING" id="1296100.A0A1B9GD76"/>
<dbReference type="GO" id="GO:0005886">
    <property type="term" value="C:plasma membrane"/>
    <property type="evidence" value="ECO:0007669"/>
    <property type="project" value="TreeGrafter"/>
</dbReference>
<reference evidence="9" key="1">
    <citation type="submission" date="2013-07" db="EMBL/GenBank/DDBJ databases">
        <title>The Genome Sequence of Cryptococcus bestiolae CBS10118.</title>
        <authorList>
            <consortium name="The Broad Institute Genome Sequencing Platform"/>
            <person name="Cuomo C."/>
            <person name="Litvintseva A."/>
            <person name="Chen Y."/>
            <person name="Heitman J."/>
            <person name="Sun S."/>
            <person name="Springer D."/>
            <person name="Dromer F."/>
            <person name="Young S.K."/>
            <person name="Zeng Q."/>
            <person name="Gargeya S."/>
            <person name="Fitzgerald M."/>
            <person name="Abouelleil A."/>
            <person name="Alvarado L."/>
            <person name="Berlin A.M."/>
            <person name="Chapman S.B."/>
            <person name="Dewar J."/>
            <person name="Goldberg J."/>
            <person name="Griggs A."/>
            <person name="Gujja S."/>
            <person name="Hansen M."/>
            <person name="Howarth C."/>
            <person name="Imamovic A."/>
            <person name="Larimer J."/>
            <person name="McCowan C."/>
            <person name="Murphy C."/>
            <person name="Pearson M."/>
            <person name="Priest M."/>
            <person name="Roberts A."/>
            <person name="Saif S."/>
            <person name="Shea T."/>
            <person name="Sykes S."/>
            <person name="Wortman J."/>
            <person name="Nusbaum C."/>
            <person name="Birren B."/>
        </authorList>
    </citation>
    <scope>NUCLEOTIDE SEQUENCE [LARGE SCALE GENOMIC DNA]</scope>
    <source>
        <strain evidence="9">CBS 10118</strain>
    </source>
</reference>
<comment type="subcellular location">
    <subcellularLocation>
        <location evidence="1">Endomembrane system</location>
        <topology evidence="1">Multi-pass membrane protein</topology>
    </subcellularLocation>
</comment>
<keyword evidence="4 7" id="KW-1133">Transmembrane helix</keyword>
<feature type="transmembrane region" description="Helical" evidence="7">
    <location>
        <begin position="35"/>
        <end position="61"/>
    </location>
</feature>
<dbReference type="Pfam" id="PF07690">
    <property type="entry name" value="MFS_1"/>
    <property type="match status" value="1"/>
</dbReference>
<feature type="domain" description="Major facilitator superfamily (MFS) profile" evidence="8">
    <location>
        <begin position="36"/>
        <end position="520"/>
    </location>
</feature>
<accession>A0A1B9GD76</accession>